<dbReference type="STRING" id="29540.C481_07856"/>
<dbReference type="Proteomes" id="UP000011554">
    <property type="component" value="Unassembled WGS sequence"/>
</dbReference>
<feature type="transmembrane region" description="Helical" evidence="1">
    <location>
        <begin position="7"/>
        <end position="33"/>
    </location>
</feature>
<reference evidence="2 3" key="1">
    <citation type="journal article" date="2014" name="PLoS Genet.">
        <title>Phylogenetically driven sequencing of extremely halophilic archaea reveals strategies for static and dynamic osmo-response.</title>
        <authorList>
            <person name="Becker E.A."/>
            <person name="Seitzer P.M."/>
            <person name="Tritt A."/>
            <person name="Larsen D."/>
            <person name="Krusor M."/>
            <person name="Yao A.I."/>
            <person name="Wu D."/>
            <person name="Madern D."/>
            <person name="Eisen J.A."/>
            <person name="Darling A.E."/>
            <person name="Facciotti M.T."/>
        </authorList>
    </citation>
    <scope>NUCLEOTIDE SEQUENCE [LARGE SCALE GENOMIC DNA]</scope>
    <source>
        <strain evidence="2 3">DSM 12278</strain>
    </source>
</reference>
<protein>
    <recommendedName>
        <fullName evidence="4">DUF3784 domain-containing protein</fullName>
    </recommendedName>
</protein>
<name>M0AVK4_NATA1</name>
<evidence type="ECO:0000256" key="1">
    <source>
        <dbReference type="SAM" id="Phobius"/>
    </source>
</evidence>
<gene>
    <name evidence="2" type="ORF">C481_07856</name>
</gene>
<keyword evidence="1" id="KW-0472">Membrane</keyword>
<dbReference type="PATRIC" id="fig|29540.5.peg.1598"/>
<proteinExistence type="predicted"/>
<dbReference type="InterPro" id="IPR017259">
    <property type="entry name" value="UCP037672"/>
</dbReference>
<keyword evidence="1" id="KW-1133">Transmembrane helix</keyword>
<dbReference type="Pfam" id="PF12650">
    <property type="entry name" value="DUF3784"/>
    <property type="match status" value="1"/>
</dbReference>
<dbReference type="eggNOG" id="arCOG10151">
    <property type="taxonomic scope" value="Archaea"/>
</dbReference>
<evidence type="ECO:0000313" key="2">
    <source>
        <dbReference type="EMBL" id="ELZ02565.1"/>
    </source>
</evidence>
<dbReference type="EMBL" id="AOIO01000021">
    <property type="protein sequence ID" value="ELZ02565.1"/>
    <property type="molecule type" value="Genomic_DNA"/>
</dbReference>
<dbReference type="PROSITE" id="PS51257">
    <property type="entry name" value="PROKAR_LIPOPROTEIN"/>
    <property type="match status" value="1"/>
</dbReference>
<evidence type="ECO:0000313" key="3">
    <source>
        <dbReference type="Proteomes" id="UP000011554"/>
    </source>
</evidence>
<organism evidence="2 3">
    <name type="scientific">Natrialba asiatica (strain ATCC 700177 / DSM 12278 / JCM 9576 / FERM P-10747 / NBRC 102637 / 172P1)</name>
    <dbReference type="NCBI Taxonomy" id="29540"/>
    <lineage>
        <taxon>Archaea</taxon>
        <taxon>Methanobacteriati</taxon>
        <taxon>Methanobacteriota</taxon>
        <taxon>Stenosarchaea group</taxon>
        <taxon>Halobacteria</taxon>
        <taxon>Halobacteriales</taxon>
        <taxon>Natrialbaceae</taxon>
        <taxon>Natrialba</taxon>
    </lineage>
</organism>
<evidence type="ECO:0008006" key="4">
    <source>
        <dbReference type="Google" id="ProtNLM"/>
    </source>
</evidence>
<sequence length="118" mass="12551">MDRDRVLCMSIGSVVLLACGAFVGALGILITYFGRVELIAGYDPDRVTDEEGLASFIGTNALAVAGLLVVLALVEFTEPADGTGTDVAWIAFGVAVIALAGWMIVGSQRYEREPERER</sequence>
<keyword evidence="3" id="KW-1185">Reference proteome</keyword>
<feature type="transmembrane region" description="Helical" evidence="1">
    <location>
        <begin position="86"/>
        <end position="105"/>
    </location>
</feature>
<keyword evidence="1" id="KW-0812">Transmembrane</keyword>
<dbReference type="AlphaFoldDB" id="M0AVK4"/>
<comment type="caution">
    <text evidence="2">The sequence shown here is derived from an EMBL/GenBank/DDBJ whole genome shotgun (WGS) entry which is preliminary data.</text>
</comment>
<accession>M0AVK4</accession>
<feature type="transmembrane region" description="Helical" evidence="1">
    <location>
        <begin position="53"/>
        <end position="74"/>
    </location>
</feature>